<protein>
    <submittedName>
        <fullName evidence="3 4">Uncharacterized protein LOC114251990 isoform X1</fullName>
    </submittedName>
</protein>
<sequence>MSDSEVENSESVGVSRPTLAQVRAVVEFMQKHPDLAHKKLRVGMGRGKFKKIWMELAKTANSVGGAVKSSQGWIKYWADKRRSVMIKKRQIEEGKLRGRITIMEQKILDLCNEKSLSPKKRGKVKEEPCNGGDGDSLDGFLSKDEEYGDIEHKHSVTENDERHLNIIDKLVEVMNQQAAAMNQLAHTSLCNSKALERVAEASHIQQALAVDRLANTFETISASVQDVRNAVIGIDYTVKRCYPVMTSQRTNANIIFG</sequence>
<accession>A0A6J2KMQ0</accession>
<dbReference type="OrthoDB" id="7274909at2759"/>
<keyword evidence="2" id="KW-1185">Reference proteome</keyword>
<dbReference type="KEGG" id="bman:114251990"/>
<evidence type="ECO:0000313" key="2">
    <source>
        <dbReference type="Proteomes" id="UP000504629"/>
    </source>
</evidence>
<feature type="region of interest" description="Disordered" evidence="1">
    <location>
        <begin position="119"/>
        <end position="139"/>
    </location>
</feature>
<organism evidence="2 4">
    <name type="scientific">Bombyx mandarina</name>
    <name type="common">Wild silk moth</name>
    <name type="synonym">Wild silkworm</name>
    <dbReference type="NCBI Taxonomy" id="7092"/>
    <lineage>
        <taxon>Eukaryota</taxon>
        <taxon>Metazoa</taxon>
        <taxon>Ecdysozoa</taxon>
        <taxon>Arthropoda</taxon>
        <taxon>Hexapoda</taxon>
        <taxon>Insecta</taxon>
        <taxon>Pterygota</taxon>
        <taxon>Neoptera</taxon>
        <taxon>Endopterygota</taxon>
        <taxon>Lepidoptera</taxon>
        <taxon>Glossata</taxon>
        <taxon>Ditrysia</taxon>
        <taxon>Bombycoidea</taxon>
        <taxon>Bombycidae</taxon>
        <taxon>Bombycinae</taxon>
        <taxon>Bombyx</taxon>
    </lineage>
</organism>
<evidence type="ECO:0000313" key="5">
    <source>
        <dbReference type="RefSeq" id="XP_028042253.1"/>
    </source>
</evidence>
<evidence type="ECO:0000313" key="3">
    <source>
        <dbReference type="RefSeq" id="XP_028042251.1"/>
    </source>
</evidence>
<dbReference type="RefSeq" id="XP_028042254.1">
    <property type="nucleotide sequence ID" value="XM_028186453.1"/>
</dbReference>
<evidence type="ECO:0000256" key="1">
    <source>
        <dbReference type="SAM" id="MobiDB-lite"/>
    </source>
</evidence>
<name>A0A6J2KMQ0_BOMMA</name>
<dbReference type="RefSeq" id="XP_028042252.1">
    <property type="nucleotide sequence ID" value="XM_028186451.1"/>
</dbReference>
<dbReference type="Proteomes" id="UP000504629">
    <property type="component" value="Unplaced"/>
</dbReference>
<reference evidence="3 4" key="1">
    <citation type="submission" date="2025-04" db="UniProtKB">
        <authorList>
            <consortium name="RefSeq"/>
        </authorList>
    </citation>
    <scope>IDENTIFICATION</scope>
    <source>
        <tissue evidence="3 4">Silk gland</tissue>
    </source>
</reference>
<dbReference type="RefSeq" id="XP_028042253.1">
    <property type="nucleotide sequence ID" value="XM_028186452.1"/>
</dbReference>
<dbReference type="GeneID" id="114251990"/>
<evidence type="ECO:0000313" key="4">
    <source>
        <dbReference type="RefSeq" id="XP_028042252.1"/>
    </source>
</evidence>
<proteinExistence type="predicted"/>
<dbReference type="RefSeq" id="XP_028042251.1">
    <property type="nucleotide sequence ID" value="XM_028186450.1"/>
</dbReference>
<evidence type="ECO:0000313" key="6">
    <source>
        <dbReference type="RefSeq" id="XP_028042254.1"/>
    </source>
</evidence>
<dbReference type="AlphaFoldDB" id="A0A6J2KMQ0"/>
<gene>
    <name evidence="3 4 5 6" type="primary">LOC114251990</name>
</gene>